<accession>A0A1G2HUG6</accession>
<evidence type="ECO:0000256" key="5">
    <source>
        <dbReference type="ARBA" id="ARBA00047686"/>
    </source>
</evidence>
<dbReference type="InterPro" id="IPR033704">
    <property type="entry name" value="dUTPase_trimeric"/>
</dbReference>
<dbReference type="InterPro" id="IPR029054">
    <property type="entry name" value="dUTPase-like"/>
</dbReference>
<keyword evidence="3" id="KW-0378">Hydrolase</keyword>
<dbReference type="InterPro" id="IPR008181">
    <property type="entry name" value="dUTPase"/>
</dbReference>
<comment type="catalytic activity">
    <reaction evidence="5">
        <text>dUTP + H2O = dUMP + diphosphate + H(+)</text>
        <dbReference type="Rhea" id="RHEA:10248"/>
        <dbReference type="ChEBI" id="CHEBI:15377"/>
        <dbReference type="ChEBI" id="CHEBI:15378"/>
        <dbReference type="ChEBI" id="CHEBI:33019"/>
        <dbReference type="ChEBI" id="CHEBI:61555"/>
        <dbReference type="ChEBI" id="CHEBI:246422"/>
        <dbReference type="EC" id="3.6.1.23"/>
    </reaction>
</comment>
<dbReference type="EMBL" id="MHOP01000008">
    <property type="protein sequence ID" value="OGZ66186.1"/>
    <property type="molecule type" value="Genomic_DNA"/>
</dbReference>
<evidence type="ECO:0000256" key="2">
    <source>
        <dbReference type="ARBA" id="ARBA00012379"/>
    </source>
</evidence>
<comment type="caution">
    <text evidence="7">The sequence shown here is derived from an EMBL/GenBank/DDBJ whole genome shotgun (WGS) entry which is preliminary data.</text>
</comment>
<dbReference type="AlphaFoldDB" id="A0A1G2HUG6"/>
<proteinExistence type="inferred from homology"/>
<evidence type="ECO:0000256" key="1">
    <source>
        <dbReference type="ARBA" id="ARBA00006581"/>
    </source>
</evidence>
<dbReference type="GO" id="GO:0000287">
    <property type="term" value="F:magnesium ion binding"/>
    <property type="evidence" value="ECO:0007669"/>
    <property type="project" value="InterPro"/>
</dbReference>
<dbReference type="InterPro" id="IPR036157">
    <property type="entry name" value="dUTPase-like_sf"/>
</dbReference>
<dbReference type="Pfam" id="PF00692">
    <property type="entry name" value="dUTPase"/>
    <property type="match status" value="1"/>
</dbReference>
<keyword evidence="4" id="KW-0546">Nucleotide metabolism</keyword>
<dbReference type="EC" id="3.6.1.23" evidence="2"/>
<comment type="similarity">
    <text evidence="1">Belongs to the dUTPase family.</text>
</comment>
<dbReference type="Proteomes" id="UP000178774">
    <property type="component" value="Unassembled WGS sequence"/>
</dbReference>
<gene>
    <name evidence="7" type="ORF">A2822_04125</name>
</gene>
<evidence type="ECO:0000313" key="8">
    <source>
        <dbReference type="Proteomes" id="UP000178774"/>
    </source>
</evidence>
<dbReference type="GO" id="GO:0006226">
    <property type="term" value="P:dUMP biosynthetic process"/>
    <property type="evidence" value="ECO:0007669"/>
    <property type="project" value="InterPro"/>
</dbReference>
<reference evidence="7 8" key="1">
    <citation type="journal article" date="2016" name="Nat. Commun.">
        <title>Thousands of microbial genomes shed light on interconnected biogeochemical processes in an aquifer system.</title>
        <authorList>
            <person name="Anantharaman K."/>
            <person name="Brown C.T."/>
            <person name="Hug L.A."/>
            <person name="Sharon I."/>
            <person name="Castelle C.J."/>
            <person name="Probst A.J."/>
            <person name="Thomas B.C."/>
            <person name="Singh A."/>
            <person name="Wilkins M.J."/>
            <person name="Karaoz U."/>
            <person name="Brodie E.L."/>
            <person name="Williams K.H."/>
            <person name="Hubbard S.S."/>
            <person name="Banfield J.F."/>
        </authorList>
    </citation>
    <scope>NUCLEOTIDE SEQUENCE [LARGE SCALE GENOMIC DNA]</scope>
</reference>
<protein>
    <recommendedName>
        <fullName evidence="2">dUTP diphosphatase</fullName>
        <ecNumber evidence="2">3.6.1.23</ecNumber>
    </recommendedName>
</protein>
<organism evidence="7 8">
    <name type="scientific">Candidatus Staskawiczbacteria bacterium RIFCSPHIGHO2_01_FULL_41_41</name>
    <dbReference type="NCBI Taxonomy" id="1802203"/>
    <lineage>
        <taxon>Bacteria</taxon>
        <taxon>Candidatus Staskawicziibacteriota</taxon>
    </lineage>
</organism>
<dbReference type="PANTHER" id="PTHR11241:SF0">
    <property type="entry name" value="DEOXYURIDINE 5'-TRIPHOSPHATE NUCLEOTIDOHYDROLASE"/>
    <property type="match status" value="1"/>
</dbReference>
<dbReference type="GO" id="GO:0004170">
    <property type="term" value="F:dUTP diphosphatase activity"/>
    <property type="evidence" value="ECO:0007669"/>
    <property type="project" value="UniProtKB-EC"/>
</dbReference>
<name>A0A1G2HUG6_9BACT</name>
<evidence type="ECO:0000256" key="3">
    <source>
        <dbReference type="ARBA" id="ARBA00022801"/>
    </source>
</evidence>
<dbReference type="Gene3D" id="2.70.40.10">
    <property type="match status" value="1"/>
</dbReference>
<dbReference type="CDD" id="cd07557">
    <property type="entry name" value="trimeric_dUTPase"/>
    <property type="match status" value="1"/>
</dbReference>
<feature type="domain" description="dUTPase-like" evidence="6">
    <location>
        <begin position="17"/>
        <end position="141"/>
    </location>
</feature>
<sequence length="148" mass="16540">MSEDDKKIIKIKRFDKEIPLPKYKTESAAAFDLCARVGVQIPAKEFKYVPLNVAVETPPGYFLLLVARSSTHKKGIWMANGVGIGDPDFSGDGDEYSAVYYNFTDKPVLIEKGERIAQGLIVKREPVKWQEVDVMENKTRGGWGTTGK</sequence>
<evidence type="ECO:0000256" key="4">
    <source>
        <dbReference type="ARBA" id="ARBA00023080"/>
    </source>
</evidence>
<evidence type="ECO:0000313" key="7">
    <source>
        <dbReference type="EMBL" id="OGZ66186.1"/>
    </source>
</evidence>
<dbReference type="SUPFAM" id="SSF51283">
    <property type="entry name" value="dUTPase-like"/>
    <property type="match status" value="1"/>
</dbReference>
<dbReference type="PANTHER" id="PTHR11241">
    <property type="entry name" value="DEOXYURIDINE 5'-TRIPHOSPHATE NUCLEOTIDOHYDROLASE"/>
    <property type="match status" value="1"/>
</dbReference>
<evidence type="ECO:0000259" key="6">
    <source>
        <dbReference type="Pfam" id="PF00692"/>
    </source>
</evidence>
<dbReference type="GO" id="GO:0046081">
    <property type="term" value="P:dUTP catabolic process"/>
    <property type="evidence" value="ECO:0007669"/>
    <property type="project" value="InterPro"/>
</dbReference>